<protein>
    <recommendedName>
        <fullName evidence="1">N-acetyltransferase domain-containing protein</fullName>
    </recommendedName>
</protein>
<gene>
    <name evidence="2" type="ORF">GpartN1_g864.t1</name>
</gene>
<evidence type="ECO:0000313" key="2">
    <source>
        <dbReference type="EMBL" id="GJQ09073.1"/>
    </source>
</evidence>
<evidence type="ECO:0000313" key="3">
    <source>
        <dbReference type="Proteomes" id="UP001061958"/>
    </source>
</evidence>
<dbReference type="CDD" id="cd04301">
    <property type="entry name" value="NAT_SF"/>
    <property type="match status" value="1"/>
</dbReference>
<accession>A0A9C7PR19</accession>
<dbReference type="AlphaFoldDB" id="A0A9C7PR19"/>
<reference evidence="2" key="1">
    <citation type="journal article" date="2022" name="Proc. Natl. Acad. Sci. U.S.A.">
        <title>Life cycle and functional genomics of the unicellular red alga Galdieria for elucidating algal and plant evolution and industrial use.</title>
        <authorList>
            <person name="Hirooka S."/>
            <person name="Itabashi T."/>
            <person name="Ichinose T.M."/>
            <person name="Onuma R."/>
            <person name="Fujiwara T."/>
            <person name="Yamashita S."/>
            <person name="Jong L.W."/>
            <person name="Tomita R."/>
            <person name="Iwane A.H."/>
            <person name="Miyagishima S.Y."/>
        </authorList>
    </citation>
    <scope>NUCLEOTIDE SEQUENCE</scope>
    <source>
        <strain evidence="2">NBRC 102759</strain>
    </source>
</reference>
<dbReference type="FunFam" id="3.40.630.30:FF:000106">
    <property type="entry name" value="Acetyltransferase At1g77540"/>
    <property type="match status" value="1"/>
</dbReference>
<sequence>MASALHVVHDSVRHRFFVNLSATAQAFLEYRYLETNLLDFFHTFVPPEGRGTGVASKLCDEAFAFARSTNAKVKPSCSYVSQTYLPKHPELRNLVVE</sequence>
<name>A0A9C7PR19_9RHOD</name>
<feature type="domain" description="N-acetyltransferase" evidence="1">
    <location>
        <begin position="8"/>
        <end position="96"/>
    </location>
</feature>
<dbReference type="SUPFAM" id="SSF55729">
    <property type="entry name" value="Acyl-CoA N-acyltransferases (Nat)"/>
    <property type="match status" value="1"/>
</dbReference>
<dbReference type="PANTHER" id="PTHR31435:SF9">
    <property type="entry name" value="PROTEIN NATD1"/>
    <property type="match status" value="1"/>
</dbReference>
<dbReference type="Pfam" id="PF14542">
    <property type="entry name" value="Acetyltransf_CG"/>
    <property type="match status" value="1"/>
</dbReference>
<dbReference type="InterPro" id="IPR016181">
    <property type="entry name" value="Acyl_CoA_acyltransferase"/>
</dbReference>
<dbReference type="OrthoDB" id="74247at2759"/>
<dbReference type="PANTHER" id="PTHR31435">
    <property type="entry name" value="PROTEIN NATD1"/>
    <property type="match status" value="1"/>
</dbReference>
<keyword evidence="3" id="KW-1185">Reference proteome</keyword>
<reference evidence="2" key="2">
    <citation type="submission" date="2022-01" db="EMBL/GenBank/DDBJ databases">
        <authorList>
            <person name="Hirooka S."/>
            <person name="Miyagishima S.Y."/>
        </authorList>
    </citation>
    <scope>NUCLEOTIDE SEQUENCE</scope>
    <source>
        <strain evidence="2">NBRC 102759</strain>
    </source>
</reference>
<dbReference type="InterPro" id="IPR045057">
    <property type="entry name" value="Gcn5-rel_NAT"/>
</dbReference>
<dbReference type="Gene3D" id="3.40.630.30">
    <property type="match status" value="1"/>
</dbReference>
<organism evidence="2 3">
    <name type="scientific">Galdieria partita</name>
    <dbReference type="NCBI Taxonomy" id="83374"/>
    <lineage>
        <taxon>Eukaryota</taxon>
        <taxon>Rhodophyta</taxon>
        <taxon>Bangiophyceae</taxon>
        <taxon>Galdieriales</taxon>
        <taxon>Galdieriaceae</taxon>
        <taxon>Galdieria</taxon>
    </lineage>
</organism>
<evidence type="ECO:0000259" key="1">
    <source>
        <dbReference type="PROSITE" id="PS51729"/>
    </source>
</evidence>
<dbReference type="EMBL" id="BQMJ01000006">
    <property type="protein sequence ID" value="GJQ09073.1"/>
    <property type="molecule type" value="Genomic_DNA"/>
</dbReference>
<dbReference type="InterPro" id="IPR031165">
    <property type="entry name" value="GNAT_YJDJ"/>
</dbReference>
<dbReference type="Proteomes" id="UP001061958">
    <property type="component" value="Unassembled WGS sequence"/>
</dbReference>
<proteinExistence type="predicted"/>
<comment type="caution">
    <text evidence="2">The sequence shown here is derived from an EMBL/GenBank/DDBJ whole genome shotgun (WGS) entry which is preliminary data.</text>
</comment>
<dbReference type="PROSITE" id="PS51729">
    <property type="entry name" value="GNAT_YJDJ"/>
    <property type="match status" value="1"/>
</dbReference>